<dbReference type="Proteomes" id="UP001428817">
    <property type="component" value="Unassembled WGS sequence"/>
</dbReference>
<sequence length="217" mass="23792">MPLDPLQERIARTALALPQARTLALAGGGAMIVHGFVTRATRDIDLFTEVDDTEAIEVASALRDALRQQGLATHDADRPPADHRFVTTDPISGAQCTVEVFPDGGRLHGRVTLDIGAVLHPDDLAADKVLALWGRARPRDFYDVAALFDRYGPDRLLELATAKDSGFAPDTFLDALRAIHRLSSADWTEDGITPADTTRLRALFDDWRQRLTDSDKP</sequence>
<comment type="caution">
    <text evidence="1">The sequence shown here is derived from an EMBL/GenBank/DDBJ whole genome shotgun (WGS) entry which is preliminary data.</text>
</comment>
<accession>A0ABP9QXS3</accession>
<gene>
    <name evidence="1" type="ORF">GCM10023321_63990</name>
</gene>
<proteinExistence type="predicted"/>
<dbReference type="Pfam" id="PF08843">
    <property type="entry name" value="AbiEii"/>
    <property type="match status" value="1"/>
</dbReference>
<evidence type="ECO:0008006" key="3">
    <source>
        <dbReference type="Google" id="ProtNLM"/>
    </source>
</evidence>
<evidence type="ECO:0000313" key="1">
    <source>
        <dbReference type="EMBL" id="GAA5169029.1"/>
    </source>
</evidence>
<keyword evidence="2" id="KW-1185">Reference proteome</keyword>
<organism evidence="1 2">
    <name type="scientific">Pseudonocardia eucalypti</name>
    <dbReference type="NCBI Taxonomy" id="648755"/>
    <lineage>
        <taxon>Bacteria</taxon>
        <taxon>Bacillati</taxon>
        <taxon>Actinomycetota</taxon>
        <taxon>Actinomycetes</taxon>
        <taxon>Pseudonocardiales</taxon>
        <taxon>Pseudonocardiaceae</taxon>
        <taxon>Pseudonocardia</taxon>
    </lineage>
</organism>
<dbReference type="RefSeq" id="WP_185062967.1">
    <property type="nucleotide sequence ID" value="NZ_BAABJP010000042.1"/>
</dbReference>
<dbReference type="InterPro" id="IPR014942">
    <property type="entry name" value="AbiEii"/>
</dbReference>
<protein>
    <recommendedName>
        <fullName evidence="3">Nucleotidyltransferase AbiEii toxin of type IV toxin-antitoxin system</fullName>
    </recommendedName>
</protein>
<name>A0ABP9QXS3_9PSEU</name>
<dbReference type="EMBL" id="BAABJP010000042">
    <property type="protein sequence ID" value="GAA5169029.1"/>
    <property type="molecule type" value="Genomic_DNA"/>
</dbReference>
<reference evidence="2" key="1">
    <citation type="journal article" date="2019" name="Int. J. Syst. Evol. Microbiol.">
        <title>The Global Catalogue of Microorganisms (GCM) 10K type strain sequencing project: providing services to taxonomists for standard genome sequencing and annotation.</title>
        <authorList>
            <consortium name="The Broad Institute Genomics Platform"/>
            <consortium name="The Broad Institute Genome Sequencing Center for Infectious Disease"/>
            <person name="Wu L."/>
            <person name="Ma J."/>
        </authorList>
    </citation>
    <scope>NUCLEOTIDE SEQUENCE [LARGE SCALE GENOMIC DNA]</scope>
    <source>
        <strain evidence="2">JCM 18303</strain>
    </source>
</reference>
<evidence type="ECO:0000313" key="2">
    <source>
        <dbReference type="Proteomes" id="UP001428817"/>
    </source>
</evidence>